<protein>
    <submittedName>
        <fullName evidence="1">Uncharacterized protein</fullName>
    </submittedName>
</protein>
<reference evidence="1" key="1">
    <citation type="journal article" date="2011" name="Acta Biochim. Biophys. Sin.">
        <title>Characterization of the multiple CRISPR loci on Streptomyces linear plasmid pSHK1.</title>
        <authorList>
            <person name="Guo P."/>
            <person name="Cheng Q."/>
            <person name="Xie P."/>
            <person name="Fan Y."/>
            <person name="Jiang W."/>
            <person name="Qin Z."/>
        </authorList>
    </citation>
    <scope>NUCLEOTIDE SEQUENCE</scope>
    <source>
        <strain evidence="1">HK1</strain>
        <plasmid evidence="1">pSHK1</plasmid>
    </source>
</reference>
<name>B0LUB2_9ACTN</name>
<accession>B0LUB2</accession>
<geneLocation type="plasmid" evidence="1">
    <name>pSHK1</name>
</geneLocation>
<dbReference type="AlphaFoldDB" id="B0LUB2"/>
<organism evidence="1">
    <name type="scientific">Streptomyces sp. HK1</name>
    <dbReference type="NCBI Taxonomy" id="405041"/>
    <lineage>
        <taxon>Bacteria</taxon>
        <taxon>Bacillati</taxon>
        <taxon>Actinomycetota</taxon>
        <taxon>Actinomycetes</taxon>
        <taxon>Kitasatosporales</taxon>
        <taxon>Streptomycetaceae</taxon>
        <taxon>Streptomyces</taxon>
    </lineage>
</organism>
<keyword evidence="1" id="KW-0614">Plasmid</keyword>
<gene>
    <name evidence="1" type="ORF">pSHK1.111</name>
</gene>
<dbReference type="EMBL" id="EU372836">
    <property type="protein sequence ID" value="ABY83580.1"/>
    <property type="molecule type" value="Genomic_DNA"/>
</dbReference>
<proteinExistence type="predicted"/>
<sequence>MARTVRCRCCRSHTGPRPDGVGWRMARPQRRQYALVCVLGTGAATEVSLGRGSVVKCRQNGQSGRGCFRGTGGRLMWWWVTCTWAPASRSRRPMASAITGALFRTADGTGLEHRKVMGAVRVPSPSPL</sequence>
<evidence type="ECO:0000313" key="1">
    <source>
        <dbReference type="EMBL" id="ABY83580.1"/>
    </source>
</evidence>